<evidence type="ECO:0000256" key="1">
    <source>
        <dbReference type="SAM" id="MobiDB-lite"/>
    </source>
</evidence>
<dbReference type="Proteomes" id="UP000634136">
    <property type="component" value="Unassembled WGS sequence"/>
</dbReference>
<keyword evidence="3" id="KW-1185">Reference proteome</keyword>
<accession>A0A834WN43</accession>
<evidence type="ECO:0000313" key="2">
    <source>
        <dbReference type="EMBL" id="KAF7822919.1"/>
    </source>
</evidence>
<gene>
    <name evidence="2" type="ORF">G2W53_021063</name>
</gene>
<reference evidence="2" key="1">
    <citation type="submission" date="2020-09" db="EMBL/GenBank/DDBJ databases">
        <title>Genome-Enabled Discovery of Anthraquinone Biosynthesis in Senna tora.</title>
        <authorList>
            <person name="Kang S.-H."/>
            <person name="Pandey R.P."/>
            <person name="Lee C.-M."/>
            <person name="Sim J.-S."/>
            <person name="Jeong J.-T."/>
            <person name="Choi B.-S."/>
            <person name="Jung M."/>
            <person name="Ginzburg D."/>
            <person name="Zhao K."/>
            <person name="Won S.Y."/>
            <person name="Oh T.-J."/>
            <person name="Yu Y."/>
            <person name="Kim N.-H."/>
            <person name="Lee O.R."/>
            <person name="Lee T.-H."/>
            <person name="Bashyal P."/>
            <person name="Kim T.-S."/>
            <person name="Lee W.-H."/>
            <person name="Kawkins C."/>
            <person name="Kim C.-K."/>
            <person name="Kim J.S."/>
            <person name="Ahn B.O."/>
            <person name="Rhee S.Y."/>
            <person name="Sohng J.K."/>
        </authorList>
    </citation>
    <scope>NUCLEOTIDE SEQUENCE</scope>
    <source>
        <tissue evidence="2">Leaf</tissue>
    </source>
</reference>
<sequence>MSKIGLDGKKNESKVHSDGPTRERVALRGPSVLLVGCPESADERVEAAPRLPQRARARGGRLGLTVEHAAVHVDLGLPELVEVA</sequence>
<organism evidence="2 3">
    <name type="scientific">Senna tora</name>
    <dbReference type="NCBI Taxonomy" id="362788"/>
    <lineage>
        <taxon>Eukaryota</taxon>
        <taxon>Viridiplantae</taxon>
        <taxon>Streptophyta</taxon>
        <taxon>Embryophyta</taxon>
        <taxon>Tracheophyta</taxon>
        <taxon>Spermatophyta</taxon>
        <taxon>Magnoliopsida</taxon>
        <taxon>eudicotyledons</taxon>
        <taxon>Gunneridae</taxon>
        <taxon>Pentapetalae</taxon>
        <taxon>rosids</taxon>
        <taxon>fabids</taxon>
        <taxon>Fabales</taxon>
        <taxon>Fabaceae</taxon>
        <taxon>Caesalpinioideae</taxon>
        <taxon>Cassia clade</taxon>
        <taxon>Senna</taxon>
    </lineage>
</organism>
<comment type="caution">
    <text evidence="2">The sequence shown here is derived from an EMBL/GenBank/DDBJ whole genome shotgun (WGS) entry which is preliminary data.</text>
</comment>
<feature type="region of interest" description="Disordered" evidence="1">
    <location>
        <begin position="1"/>
        <end position="24"/>
    </location>
</feature>
<evidence type="ECO:0000313" key="3">
    <source>
        <dbReference type="Proteomes" id="UP000634136"/>
    </source>
</evidence>
<dbReference type="EMBL" id="JAAIUW010000007">
    <property type="protein sequence ID" value="KAF7822919.1"/>
    <property type="molecule type" value="Genomic_DNA"/>
</dbReference>
<dbReference type="AlphaFoldDB" id="A0A834WN43"/>
<proteinExistence type="predicted"/>
<protein>
    <submittedName>
        <fullName evidence="2">Uncharacterized protein</fullName>
    </submittedName>
</protein>
<name>A0A834WN43_9FABA</name>